<evidence type="ECO:0000256" key="1">
    <source>
        <dbReference type="SAM" id="SignalP"/>
    </source>
</evidence>
<feature type="chain" id="PRO_5021819513" evidence="1">
    <location>
        <begin position="22"/>
        <end position="565"/>
    </location>
</feature>
<name>A0A517SD80_9PLAN</name>
<proteinExistence type="predicted"/>
<dbReference type="PANTHER" id="PTHR22642:SF2">
    <property type="entry name" value="PROTEIN LONG AFTER FAR-RED 3"/>
    <property type="match status" value="1"/>
</dbReference>
<dbReference type="PANTHER" id="PTHR22642">
    <property type="entry name" value="IMIDAZOLONEPROPIONASE"/>
    <property type="match status" value="1"/>
</dbReference>
<dbReference type="EC" id="3.5.1.91" evidence="3"/>
<keyword evidence="1" id="KW-0732">Signal</keyword>
<dbReference type="RefSeq" id="WP_197453998.1">
    <property type="nucleotide sequence ID" value="NZ_CP036271.1"/>
</dbReference>
<feature type="domain" description="Amidohydrolase 3" evidence="2">
    <location>
        <begin position="71"/>
        <end position="563"/>
    </location>
</feature>
<keyword evidence="3" id="KW-0378">Hydrolase</keyword>
<dbReference type="Gene3D" id="3.10.310.70">
    <property type="match status" value="1"/>
</dbReference>
<evidence type="ECO:0000313" key="4">
    <source>
        <dbReference type="Proteomes" id="UP000315700"/>
    </source>
</evidence>
<reference evidence="3 4" key="1">
    <citation type="submission" date="2019-02" db="EMBL/GenBank/DDBJ databases">
        <title>Deep-cultivation of Planctomycetes and their phenomic and genomic characterization uncovers novel biology.</title>
        <authorList>
            <person name="Wiegand S."/>
            <person name="Jogler M."/>
            <person name="Boedeker C."/>
            <person name="Pinto D."/>
            <person name="Vollmers J."/>
            <person name="Rivas-Marin E."/>
            <person name="Kohn T."/>
            <person name="Peeters S.H."/>
            <person name="Heuer A."/>
            <person name="Rast P."/>
            <person name="Oberbeckmann S."/>
            <person name="Bunk B."/>
            <person name="Jeske O."/>
            <person name="Meyerdierks A."/>
            <person name="Storesund J.E."/>
            <person name="Kallscheuer N."/>
            <person name="Luecker S."/>
            <person name="Lage O.M."/>
            <person name="Pohl T."/>
            <person name="Merkel B.J."/>
            <person name="Hornburger P."/>
            <person name="Mueller R.-W."/>
            <person name="Bruemmer F."/>
            <person name="Labrenz M."/>
            <person name="Spormann A.M."/>
            <person name="Op den Camp H."/>
            <person name="Overmann J."/>
            <person name="Amann R."/>
            <person name="Jetten M.S.M."/>
            <person name="Mascher T."/>
            <person name="Medema M.H."/>
            <person name="Devos D.P."/>
            <person name="Kaster A.-K."/>
            <person name="Ovreas L."/>
            <person name="Rohde M."/>
            <person name="Galperin M.Y."/>
            <person name="Jogler C."/>
        </authorList>
    </citation>
    <scope>NUCLEOTIDE SEQUENCE [LARGE SCALE GENOMIC DNA]</scope>
    <source>
        <strain evidence="3 4">Pan44</strain>
    </source>
</reference>
<organism evidence="3 4">
    <name type="scientific">Caulifigura coniformis</name>
    <dbReference type="NCBI Taxonomy" id="2527983"/>
    <lineage>
        <taxon>Bacteria</taxon>
        <taxon>Pseudomonadati</taxon>
        <taxon>Planctomycetota</taxon>
        <taxon>Planctomycetia</taxon>
        <taxon>Planctomycetales</taxon>
        <taxon>Planctomycetaceae</taxon>
        <taxon>Caulifigura</taxon>
    </lineage>
</organism>
<dbReference type="Gene3D" id="2.30.40.10">
    <property type="entry name" value="Urease, subunit C, domain 1"/>
    <property type="match status" value="1"/>
</dbReference>
<dbReference type="InterPro" id="IPR032466">
    <property type="entry name" value="Metal_Hydrolase"/>
</dbReference>
<keyword evidence="4" id="KW-1185">Reference proteome</keyword>
<dbReference type="InterPro" id="IPR013108">
    <property type="entry name" value="Amidohydro_3"/>
</dbReference>
<dbReference type="InterPro" id="IPR011059">
    <property type="entry name" value="Metal-dep_hydrolase_composite"/>
</dbReference>
<dbReference type="EMBL" id="CP036271">
    <property type="protein sequence ID" value="QDT54078.1"/>
    <property type="molecule type" value="Genomic_DNA"/>
</dbReference>
<feature type="signal peptide" evidence="1">
    <location>
        <begin position="1"/>
        <end position="21"/>
    </location>
</feature>
<dbReference type="AlphaFoldDB" id="A0A517SD80"/>
<dbReference type="Pfam" id="PF07969">
    <property type="entry name" value="Amidohydro_3"/>
    <property type="match status" value="1"/>
</dbReference>
<dbReference type="SUPFAM" id="SSF51556">
    <property type="entry name" value="Metallo-dependent hydrolases"/>
    <property type="match status" value="1"/>
</dbReference>
<evidence type="ECO:0000259" key="2">
    <source>
        <dbReference type="Pfam" id="PF07969"/>
    </source>
</evidence>
<accession>A0A517SD80</accession>
<dbReference type="InParanoid" id="A0A517SD80"/>
<dbReference type="InterPro" id="IPR033932">
    <property type="entry name" value="YtcJ-like"/>
</dbReference>
<dbReference type="CDD" id="cd01300">
    <property type="entry name" value="YtcJ_like"/>
    <property type="match status" value="1"/>
</dbReference>
<dbReference type="Proteomes" id="UP000315700">
    <property type="component" value="Chromosome"/>
</dbReference>
<dbReference type="SUPFAM" id="SSF51338">
    <property type="entry name" value="Composite domain of metallo-dependent hydrolases"/>
    <property type="match status" value="1"/>
</dbReference>
<gene>
    <name evidence="3" type="primary">nfdA_1</name>
    <name evidence="3" type="ORF">Pan44_21050</name>
</gene>
<dbReference type="KEGG" id="ccos:Pan44_21050"/>
<dbReference type="Gene3D" id="3.20.20.140">
    <property type="entry name" value="Metal-dependent hydrolases"/>
    <property type="match status" value="1"/>
</dbReference>
<protein>
    <submittedName>
        <fullName evidence="3">N-substituted formamide deformylase</fullName>
        <ecNumber evidence="3">3.5.1.91</ecNumber>
    </submittedName>
</protein>
<sequence precursor="true">MLSRILLLVIPLATAATTVAAEPADLVLRGGIVITCDAVNRQAEALAVSKGRIVAVGTNAAIAPLVGPQTKTIELTGRVVTPGFIECHGHLLSLGQQRIDVDLSGCQSWEECVARVAERAKSVRKGDWIIGRGWHQEHWTTPPQADGSRYPTNAILNAATPDNPVLLTHGTGHMAIANAEGLKAAGINDESTPPAGGEFLRDAQNRLTGVLRETASSAVHAAHGRWQARRTAAERDADDRHAAEVAIQECLSKGVTSFQDAGSPFSEVDLFRQLADEGKLGLRLFVMLSATPETLARRMEAARTIGAADGHLSVRAIKCMADGALGSHGALLLKPYVDLPASTGLRIHSLGRIEQTAQLAAKYDYQLCTHAIGDQAIREVLDIYERVLRGMNGKDRRWRIEHLQHIDPADIPRLSELGVIASMQANHATSDGPFVVTRLGEERARVGAYAWRSVVDSGALLINGTDVPVEDVNPLLCLRSAVTRRMGDGKQFFPEQCLTPLEALRSYTIDAAYGAFEEQEKGSIEPGKLADLVILSASPLTTPGDDLGTLKVETTIVGGRIVHQR</sequence>
<dbReference type="GO" id="GO:0016810">
    <property type="term" value="F:hydrolase activity, acting on carbon-nitrogen (but not peptide) bonds"/>
    <property type="evidence" value="ECO:0007669"/>
    <property type="project" value="InterPro"/>
</dbReference>
<evidence type="ECO:0000313" key="3">
    <source>
        <dbReference type="EMBL" id="QDT54078.1"/>
    </source>
</evidence>